<sequence length="117" mass="13483">MEQKEWLAWEQAAGKERSLLLKQTSTQEARVYVSYLREQWDELPADLSQELAIFLASMHYQLELELLRLEEAGKRDSSAYQELMDFYRLSGFLTVTVMEEPDEETTMGHATALSSSG</sequence>
<reference evidence="1 2" key="1">
    <citation type="submission" date="2020-07" db="EMBL/GenBank/DDBJ databases">
        <title>MOT database genomes.</title>
        <authorList>
            <person name="Joseph S."/>
            <person name="Aduse-Opoku J."/>
            <person name="Hashim A."/>
            <person name="Wade W."/>
            <person name="Curtis M."/>
        </authorList>
    </citation>
    <scope>NUCLEOTIDE SEQUENCE [LARGE SCALE GENOMIC DNA]</scope>
    <source>
        <strain evidence="1 2">CCW311</strain>
    </source>
</reference>
<dbReference type="Proteomes" id="UP000563349">
    <property type="component" value="Unassembled WGS sequence"/>
</dbReference>
<dbReference type="RefSeq" id="WP_179923711.1">
    <property type="nucleotide sequence ID" value="NZ_CP128228.1"/>
</dbReference>
<comment type="caution">
    <text evidence="1">The sequence shown here is derived from an EMBL/GenBank/DDBJ whole genome shotgun (WGS) entry which is preliminary data.</text>
</comment>
<name>A0A7Z0LCW7_9STRE</name>
<proteinExistence type="predicted"/>
<dbReference type="AlphaFoldDB" id="A0A7Z0LCW7"/>
<gene>
    <name evidence="1" type="ORF">HZY93_03735</name>
</gene>
<protein>
    <submittedName>
        <fullName evidence="1">Uncharacterized protein</fullName>
    </submittedName>
</protein>
<evidence type="ECO:0000313" key="2">
    <source>
        <dbReference type="Proteomes" id="UP000563349"/>
    </source>
</evidence>
<evidence type="ECO:0000313" key="1">
    <source>
        <dbReference type="EMBL" id="NYS49082.1"/>
    </source>
</evidence>
<organism evidence="1 2">
    <name type="scientific">Streptococcus danieliae</name>
    <dbReference type="NCBI Taxonomy" id="747656"/>
    <lineage>
        <taxon>Bacteria</taxon>
        <taxon>Bacillati</taxon>
        <taxon>Bacillota</taxon>
        <taxon>Bacilli</taxon>
        <taxon>Lactobacillales</taxon>
        <taxon>Streptococcaceae</taxon>
        <taxon>Streptococcus</taxon>
    </lineage>
</organism>
<dbReference type="EMBL" id="JACBYG010000033">
    <property type="protein sequence ID" value="NYS49082.1"/>
    <property type="molecule type" value="Genomic_DNA"/>
</dbReference>
<keyword evidence="2" id="KW-1185">Reference proteome</keyword>
<accession>A0A7Z0LCW7</accession>